<evidence type="ECO:0000256" key="2">
    <source>
        <dbReference type="ARBA" id="ARBA00007907"/>
    </source>
</evidence>
<keyword evidence="4" id="KW-0808">Transferase</keyword>
<dbReference type="HAMAP" id="MF_00013">
    <property type="entry name" value="LipB"/>
    <property type="match status" value="1"/>
</dbReference>
<dbReference type="InterPro" id="IPR045864">
    <property type="entry name" value="aa-tRNA-synth_II/BPL/LPL"/>
</dbReference>
<evidence type="ECO:0000256" key="3">
    <source>
        <dbReference type="ARBA" id="ARBA00012334"/>
    </source>
</evidence>
<keyword evidence="10" id="KW-1185">Reference proteome</keyword>
<sequence>MIRALSFGRISFPIGLRVQEFLLRRMTDDKAFNGHFLCLLEHPPTYTVGIRQDEYSDEFAQRLRLLGAEFHRIKRGGLITFHGPGQLIVYPVFNLRKLSADGKMNGIGVKRFVELVEETVIQTLECDFGMNGVGRTQNPGVWVGGNRKVAAIGIQIRHGITSHGLALNCDTDLGWFDHIIPCGLSGKFVTSISRELGRSVSVSEAIGPICAQFERHFKRHSHNCHLFKRIQAFKKRIGMLFLRPSSLFSSALNGRFRLFLLMSATVFLIVNGRSLPPDITKGTLSKMLSFVSSAGSVSPMVRFVGTDKFAGLEKRREQNGQTQPFLANKYQRNCFFSPVQCMLSFQDGTMGEWPFEQMN</sequence>
<dbReference type="PROSITE" id="PS51733">
    <property type="entry name" value="BPL_LPL_CATALYTIC"/>
    <property type="match status" value="1"/>
</dbReference>
<evidence type="ECO:0000256" key="1">
    <source>
        <dbReference type="ARBA" id="ARBA00004821"/>
    </source>
</evidence>
<comment type="similarity">
    <text evidence="2">Belongs to the LipB family.</text>
</comment>
<name>A0ABD2KH37_HETSC</name>
<evidence type="ECO:0000256" key="5">
    <source>
        <dbReference type="ARBA" id="ARBA00023315"/>
    </source>
</evidence>
<comment type="caution">
    <text evidence="9">The sequence shown here is derived from an EMBL/GenBank/DDBJ whole genome shotgun (WGS) entry which is preliminary data.</text>
</comment>
<dbReference type="NCBIfam" id="TIGR00214">
    <property type="entry name" value="lipB"/>
    <property type="match status" value="1"/>
</dbReference>
<gene>
    <name evidence="9" type="ORF">niasHS_003488</name>
</gene>
<dbReference type="AlphaFoldDB" id="A0ABD2KH37"/>
<dbReference type="CDD" id="cd16444">
    <property type="entry name" value="LipB"/>
    <property type="match status" value="1"/>
</dbReference>
<evidence type="ECO:0000256" key="6">
    <source>
        <dbReference type="ARBA" id="ARBA00030797"/>
    </source>
</evidence>
<dbReference type="InterPro" id="IPR020605">
    <property type="entry name" value="Octanoyltransferase_CS"/>
</dbReference>
<comment type="pathway">
    <text evidence="1">Protein modification; protein lipoylation via endogenous pathway; protein N(6)-(lipoyl)lysine from octanoyl-[acyl-carrier-protein]: step 1/2.</text>
</comment>
<evidence type="ECO:0000313" key="10">
    <source>
        <dbReference type="Proteomes" id="UP001620645"/>
    </source>
</evidence>
<accession>A0ABD2KH37</accession>
<dbReference type="SUPFAM" id="SSF55681">
    <property type="entry name" value="Class II aaRS and biotin synthetases"/>
    <property type="match status" value="1"/>
</dbReference>
<evidence type="ECO:0000259" key="8">
    <source>
        <dbReference type="PROSITE" id="PS51733"/>
    </source>
</evidence>
<dbReference type="PROSITE" id="PS01313">
    <property type="entry name" value="LIPB"/>
    <property type="match status" value="1"/>
</dbReference>
<feature type="domain" description="BPL/LPL catalytic" evidence="8">
    <location>
        <begin position="31"/>
        <end position="221"/>
    </location>
</feature>
<dbReference type="EMBL" id="JBICCN010000026">
    <property type="protein sequence ID" value="KAL3102079.1"/>
    <property type="molecule type" value="Genomic_DNA"/>
</dbReference>
<evidence type="ECO:0000256" key="7">
    <source>
        <dbReference type="ARBA" id="ARBA00033331"/>
    </source>
</evidence>
<dbReference type="Gene3D" id="3.30.930.10">
    <property type="entry name" value="Bira Bifunctional Protein, Domain 2"/>
    <property type="match status" value="1"/>
</dbReference>
<organism evidence="9 10">
    <name type="scientific">Heterodera schachtii</name>
    <name type="common">Sugarbeet cyst nematode worm</name>
    <name type="synonym">Tylenchus schachtii</name>
    <dbReference type="NCBI Taxonomy" id="97005"/>
    <lineage>
        <taxon>Eukaryota</taxon>
        <taxon>Metazoa</taxon>
        <taxon>Ecdysozoa</taxon>
        <taxon>Nematoda</taxon>
        <taxon>Chromadorea</taxon>
        <taxon>Rhabditida</taxon>
        <taxon>Tylenchina</taxon>
        <taxon>Tylenchomorpha</taxon>
        <taxon>Tylenchoidea</taxon>
        <taxon>Heteroderidae</taxon>
        <taxon>Heteroderinae</taxon>
        <taxon>Heterodera</taxon>
    </lineage>
</organism>
<reference evidence="9 10" key="1">
    <citation type="submission" date="2024-10" db="EMBL/GenBank/DDBJ databases">
        <authorList>
            <person name="Kim D."/>
        </authorList>
    </citation>
    <scope>NUCLEOTIDE SEQUENCE [LARGE SCALE GENOMIC DNA]</scope>
    <source>
        <strain evidence="9">Taebaek</strain>
    </source>
</reference>
<dbReference type="GO" id="GO:0033819">
    <property type="term" value="F:lipoyl(octanoyl) transferase activity"/>
    <property type="evidence" value="ECO:0007669"/>
    <property type="project" value="UniProtKB-EC"/>
</dbReference>
<dbReference type="EC" id="2.3.1.181" evidence="3"/>
<evidence type="ECO:0000256" key="4">
    <source>
        <dbReference type="ARBA" id="ARBA00022679"/>
    </source>
</evidence>
<dbReference type="Pfam" id="PF21948">
    <property type="entry name" value="LplA-B_cat"/>
    <property type="match status" value="1"/>
</dbReference>
<dbReference type="InterPro" id="IPR004143">
    <property type="entry name" value="BPL_LPL_catalytic"/>
</dbReference>
<protein>
    <recommendedName>
        <fullName evidence="3">lipoyl(octanoyl) transferase</fullName>
        <ecNumber evidence="3">2.3.1.181</ecNumber>
    </recommendedName>
    <alternativeName>
        <fullName evidence="6">Lipoate-protein ligase B</fullName>
    </alternativeName>
    <alternativeName>
        <fullName evidence="7">Lipoyl/octanoyl transferase</fullName>
    </alternativeName>
</protein>
<dbReference type="PANTHER" id="PTHR10993:SF7">
    <property type="entry name" value="LIPOYLTRANSFERASE 2, MITOCHONDRIAL-RELATED"/>
    <property type="match status" value="1"/>
</dbReference>
<proteinExistence type="inferred from homology"/>
<dbReference type="InterPro" id="IPR000544">
    <property type="entry name" value="Octanoyltransferase"/>
</dbReference>
<evidence type="ECO:0000313" key="9">
    <source>
        <dbReference type="EMBL" id="KAL3102079.1"/>
    </source>
</evidence>
<keyword evidence="5" id="KW-0012">Acyltransferase</keyword>
<dbReference type="PANTHER" id="PTHR10993">
    <property type="entry name" value="OCTANOYLTRANSFERASE"/>
    <property type="match status" value="1"/>
</dbReference>
<dbReference type="Proteomes" id="UP001620645">
    <property type="component" value="Unassembled WGS sequence"/>
</dbReference>